<dbReference type="Pfam" id="PF00722">
    <property type="entry name" value="Glyco_hydro_16"/>
    <property type="match status" value="1"/>
</dbReference>
<dbReference type="InterPro" id="IPR000757">
    <property type="entry name" value="Beta-glucanase-like"/>
</dbReference>
<organism evidence="4 5">
    <name type="scientific">Tichowtungia aerotolerans</name>
    <dbReference type="NCBI Taxonomy" id="2697043"/>
    <lineage>
        <taxon>Bacteria</taxon>
        <taxon>Pseudomonadati</taxon>
        <taxon>Kiritimatiellota</taxon>
        <taxon>Tichowtungiia</taxon>
        <taxon>Tichowtungiales</taxon>
        <taxon>Tichowtungiaceae</taxon>
        <taxon>Tichowtungia</taxon>
    </lineage>
</organism>
<evidence type="ECO:0000313" key="5">
    <source>
        <dbReference type="Proteomes" id="UP000464954"/>
    </source>
</evidence>
<dbReference type="KEGG" id="taer:GT409_02520"/>
<dbReference type="PROSITE" id="PS51762">
    <property type="entry name" value="GH16_2"/>
    <property type="match status" value="1"/>
</dbReference>
<evidence type="ECO:0000256" key="2">
    <source>
        <dbReference type="SAM" id="SignalP"/>
    </source>
</evidence>
<name>A0A6P1MB79_9BACT</name>
<dbReference type="GO" id="GO:0004553">
    <property type="term" value="F:hydrolase activity, hydrolyzing O-glycosyl compounds"/>
    <property type="evidence" value="ECO:0007669"/>
    <property type="project" value="InterPro"/>
</dbReference>
<accession>A0A6P1MB79</accession>
<reference evidence="4 5" key="1">
    <citation type="submission" date="2020-01" db="EMBL/GenBank/DDBJ databases">
        <title>Ponticoccus aerotolerans gen. nov., sp. nov., an anaerobic bacterium and proposal of Ponticoccusceae fam. nov., Ponticoccusles ord. nov. and Ponticoccuse classis nov. in the phylum Kiritimatiellaeota.</title>
        <authorList>
            <person name="Zhou L.Y."/>
            <person name="Du Z.J."/>
        </authorList>
    </citation>
    <scope>NUCLEOTIDE SEQUENCE [LARGE SCALE GENOMIC DNA]</scope>
    <source>
        <strain evidence="4 5">S-5007</strain>
    </source>
</reference>
<feature type="chain" id="PRO_5026948739" evidence="2">
    <location>
        <begin position="19"/>
        <end position="631"/>
    </location>
</feature>
<proteinExistence type="inferred from homology"/>
<dbReference type="Proteomes" id="UP000464954">
    <property type="component" value="Chromosome"/>
</dbReference>
<dbReference type="SUPFAM" id="SSF49899">
    <property type="entry name" value="Concanavalin A-like lectins/glucanases"/>
    <property type="match status" value="2"/>
</dbReference>
<feature type="domain" description="GH16" evidence="3">
    <location>
        <begin position="14"/>
        <end position="247"/>
    </location>
</feature>
<dbReference type="Gene3D" id="2.60.120.200">
    <property type="match status" value="2"/>
</dbReference>
<keyword evidence="4" id="KW-0378">Hydrolase</keyword>
<keyword evidence="2" id="KW-0732">Signal</keyword>
<dbReference type="InterPro" id="IPR050546">
    <property type="entry name" value="Glycosyl_Hydrlase_16"/>
</dbReference>
<dbReference type="CDD" id="cd08023">
    <property type="entry name" value="GH16_laminarinase_like"/>
    <property type="match status" value="1"/>
</dbReference>
<dbReference type="GO" id="GO:0005975">
    <property type="term" value="P:carbohydrate metabolic process"/>
    <property type="evidence" value="ECO:0007669"/>
    <property type="project" value="InterPro"/>
</dbReference>
<evidence type="ECO:0000313" key="4">
    <source>
        <dbReference type="EMBL" id="QHI68375.1"/>
    </source>
</evidence>
<evidence type="ECO:0000259" key="3">
    <source>
        <dbReference type="PROSITE" id="PS51762"/>
    </source>
</evidence>
<protein>
    <submittedName>
        <fullName evidence="4">Family 16 glycosylhydrolase</fullName>
    </submittedName>
</protein>
<keyword evidence="5" id="KW-1185">Reference proteome</keyword>
<gene>
    <name evidence="4" type="ORF">GT409_02520</name>
</gene>
<dbReference type="AlphaFoldDB" id="A0A6P1MB79"/>
<evidence type="ECO:0000256" key="1">
    <source>
        <dbReference type="ARBA" id="ARBA00006865"/>
    </source>
</evidence>
<sequence length="631" mass="69974">MMNARGATLALLTFALHAFPVPPSYTDFNLVFEDNFDATLDTNNWEVISDSGSWILSSRGPENIEVSNGRLILKTLNNPPEYPQEWSTGHLRTRWTQKYGYFEARFKYANHPWLNNAFWLFGSGTVGETGNQLEIDINEGRAPNEITQNYHIHPDFAQSHRLYPTADLTDSWHTYAAEWTPRHITYYFDDKKTHTVYLNTSSNFPRDVRFSTAVLEFLVNRTPDESRDLDGCDMEVDYVKVWQRQDNYTNAALYCTAGQSGLISYLDAIEAPSDGSAPPVLWYKIARTPNFGSGDPLNALTSRAAITNMTTDYWSNPDSAFGLMPGSYPPAISGSTGNFTTRTNGTVCFMFKTPETLNGFKSLFNQGYYGQSTQFEIGINGNVLRLGVQNGDAQPLKNLGTLAPETWYYVAMAWDLSAPDNNLSWYYGEAGSSSLYSGTVTATSAGSTSEAISIAGRKNTDYYSLIGGYFQNIAVYSQPLPGSAISNQFSAISAPLSPGYAGFTEFYQINEKPNSDPADDYDGDGQSNVYEYGLGGDPRNPADTGTKPVLYYGSDHNTSFYNVLLADPDADITYTVEHSENLLSPSWSNAGWNLIATNTTDNVAFNIVQHRIDSSAMDQLYVRLRISHAAP</sequence>
<dbReference type="EMBL" id="CP047593">
    <property type="protein sequence ID" value="QHI68375.1"/>
    <property type="molecule type" value="Genomic_DNA"/>
</dbReference>
<dbReference type="PANTHER" id="PTHR10963">
    <property type="entry name" value="GLYCOSYL HYDROLASE-RELATED"/>
    <property type="match status" value="1"/>
</dbReference>
<dbReference type="InterPro" id="IPR013320">
    <property type="entry name" value="ConA-like_dom_sf"/>
</dbReference>
<dbReference type="RefSeq" id="WP_160626635.1">
    <property type="nucleotide sequence ID" value="NZ_CP047593.1"/>
</dbReference>
<dbReference type="PANTHER" id="PTHR10963:SF60">
    <property type="entry name" value="GRAM-NEGATIVE BACTERIA-BINDING PROTEIN 1-RELATED"/>
    <property type="match status" value="1"/>
</dbReference>
<feature type="signal peptide" evidence="2">
    <location>
        <begin position="1"/>
        <end position="18"/>
    </location>
</feature>
<comment type="similarity">
    <text evidence="1">Belongs to the glycosyl hydrolase 16 family.</text>
</comment>